<evidence type="ECO:0000313" key="3">
    <source>
        <dbReference type="Proteomes" id="UP001362999"/>
    </source>
</evidence>
<comment type="caution">
    <text evidence="2">The sequence shown here is derived from an EMBL/GenBank/DDBJ whole genome shotgun (WGS) entry which is preliminary data.</text>
</comment>
<name>A0AAW0CHU6_9AGAR</name>
<dbReference type="EMBL" id="JAWWNJ010000016">
    <property type="protein sequence ID" value="KAK7039378.1"/>
    <property type="molecule type" value="Genomic_DNA"/>
</dbReference>
<reference evidence="2 3" key="1">
    <citation type="journal article" date="2024" name="J Genomics">
        <title>Draft genome sequencing and assembly of Favolaschia claudopus CIRM-BRFM 2984 isolated from oak limbs.</title>
        <authorList>
            <person name="Navarro D."/>
            <person name="Drula E."/>
            <person name="Chaduli D."/>
            <person name="Cazenave R."/>
            <person name="Ahrendt S."/>
            <person name="Wang J."/>
            <person name="Lipzen A."/>
            <person name="Daum C."/>
            <person name="Barry K."/>
            <person name="Grigoriev I.V."/>
            <person name="Favel A."/>
            <person name="Rosso M.N."/>
            <person name="Martin F."/>
        </authorList>
    </citation>
    <scope>NUCLEOTIDE SEQUENCE [LARGE SCALE GENOMIC DNA]</scope>
    <source>
        <strain evidence="2 3">CIRM-BRFM 2984</strain>
    </source>
</reference>
<dbReference type="AlphaFoldDB" id="A0AAW0CHU6"/>
<evidence type="ECO:0000313" key="2">
    <source>
        <dbReference type="EMBL" id="KAK7039378.1"/>
    </source>
</evidence>
<dbReference type="Proteomes" id="UP001362999">
    <property type="component" value="Unassembled WGS sequence"/>
</dbReference>
<feature type="compositionally biased region" description="Low complexity" evidence="1">
    <location>
        <begin position="92"/>
        <end position="103"/>
    </location>
</feature>
<accession>A0AAW0CHU6</accession>
<feature type="region of interest" description="Disordered" evidence="1">
    <location>
        <begin position="51"/>
        <end position="148"/>
    </location>
</feature>
<protein>
    <submittedName>
        <fullName evidence="2">Uncharacterized protein</fullName>
    </submittedName>
</protein>
<sequence length="148" mass="15677">MPPHTNEAASGNQDLWADIEALNERTEARMQQHATQTARLGRLRQEERVWKNKEEDLTAQTLVPNLFGPQEPSSAKPTPTAPVAGPMPPAAPAAAPKSKATAAQGPKQNTASASATGKAKAGMVDYKFPSQNRLILSKGASQIGGKKL</sequence>
<keyword evidence="3" id="KW-1185">Reference proteome</keyword>
<feature type="compositionally biased region" description="Low complexity" evidence="1">
    <location>
        <begin position="110"/>
        <end position="122"/>
    </location>
</feature>
<organism evidence="2 3">
    <name type="scientific">Favolaschia claudopus</name>
    <dbReference type="NCBI Taxonomy" id="2862362"/>
    <lineage>
        <taxon>Eukaryota</taxon>
        <taxon>Fungi</taxon>
        <taxon>Dikarya</taxon>
        <taxon>Basidiomycota</taxon>
        <taxon>Agaricomycotina</taxon>
        <taxon>Agaricomycetes</taxon>
        <taxon>Agaricomycetidae</taxon>
        <taxon>Agaricales</taxon>
        <taxon>Marasmiineae</taxon>
        <taxon>Mycenaceae</taxon>
        <taxon>Favolaschia</taxon>
    </lineage>
</organism>
<gene>
    <name evidence="2" type="ORF">R3P38DRAFT_3181095</name>
</gene>
<evidence type="ECO:0000256" key="1">
    <source>
        <dbReference type="SAM" id="MobiDB-lite"/>
    </source>
</evidence>
<proteinExistence type="predicted"/>